<evidence type="ECO:0000256" key="6">
    <source>
        <dbReference type="RuleBase" id="RU000492"/>
    </source>
</evidence>
<keyword evidence="2 6" id="KW-0378">Hydrolase</keyword>
<dbReference type="PROSITE" id="PS51194">
    <property type="entry name" value="HELICASE_CTER"/>
    <property type="match status" value="1"/>
</dbReference>
<dbReference type="GO" id="GO:0003724">
    <property type="term" value="F:RNA helicase activity"/>
    <property type="evidence" value="ECO:0007669"/>
    <property type="project" value="UniProtKB-EC"/>
</dbReference>
<comment type="similarity">
    <text evidence="6">Belongs to the DEAD box helicase family.</text>
</comment>
<evidence type="ECO:0000313" key="11">
    <source>
        <dbReference type="EMBL" id="KAK7750365.1"/>
    </source>
</evidence>
<evidence type="ECO:0000256" key="5">
    <source>
        <dbReference type="ARBA" id="ARBA00022884"/>
    </source>
</evidence>
<dbReference type="SUPFAM" id="SSF52540">
    <property type="entry name" value="P-loop containing nucleoside triphosphate hydrolases"/>
    <property type="match status" value="1"/>
</dbReference>
<keyword evidence="4 6" id="KW-0067">ATP-binding</keyword>
<dbReference type="PANTHER" id="PTHR24031">
    <property type="entry name" value="RNA HELICASE"/>
    <property type="match status" value="1"/>
</dbReference>
<sequence length="763" mass="79815">MFKTSIQRQAQLGHVARRQLSAVTLRAARPCRSYVALSNALSNQISSQATIRPSLLSLVASAPQTTPRYYSSESAAVREDAGEQRGSSTPGLVTRFADLVNLGVDQNLVDALVNGMGYETMTEVQAMTINPAMKGVDLVAQAKTGTGKTLAFLVPVFQRVINAQPELATRAGNRTSRPSSEDIRAIILSPTRELAEQIGVEAQKLARNTGIVVQTAVGGTRKREALFNMQQRGCHILVATPGRLQDILTDPSARVAAPNLQAFVLDEADRMLDVGFSDDIRQLTQIFPPISKVDRQTLLFSATIPRDVVHLAKSMVKTNNFEFIQTIKADDEPTHHRVPQHIVSVKGYENLLPSVVEIVNKGIAKSKEDPEHLPFKAIIFFSNTATVEYTNRILRNSAVSMGANGIPIFDIHSRLTQSQRTRSAENFRRSRSGILVSSDVTARGMDFPGVTHVIQVGLPPDRDQYIHRVGRTGRAGKSGEGWIILAEQEISEARVRLSNLPIKPNNTIESAKHVVGQGEPPAEVASIFEDIKQAAQAVPGSMFRATYLAMLGQKFGRLLNIRDVVGLLNRWSSALGRQNPPSIPPRVAQNRGMGGIPGINITNDVGEDAETGFGFGGPRSGGFSSGGGGFGSRGGGGGFGGGFGDRQGGGGFSRGGGGGFGDRQGGGGGGFSRGGGGGGGFGDRSGGGGFGDRQGGGGFSRGGGGGGGFGNRSGGGGFDRGGSKSGGFGGRGRTGGSGGFSRGGGGFGDRNGGGRGGGGRSAF</sequence>
<dbReference type="InterPro" id="IPR011545">
    <property type="entry name" value="DEAD/DEAH_box_helicase_dom"/>
</dbReference>
<keyword evidence="1 6" id="KW-0547">Nucleotide-binding</keyword>
<comment type="catalytic activity">
    <reaction evidence="7">
        <text>ATP + H2O = ADP + phosphate + H(+)</text>
        <dbReference type="Rhea" id="RHEA:13065"/>
        <dbReference type="ChEBI" id="CHEBI:15377"/>
        <dbReference type="ChEBI" id="CHEBI:15378"/>
        <dbReference type="ChEBI" id="CHEBI:30616"/>
        <dbReference type="ChEBI" id="CHEBI:43474"/>
        <dbReference type="ChEBI" id="CHEBI:456216"/>
        <dbReference type="EC" id="3.6.4.13"/>
    </reaction>
</comment>
<feature type="domain" description="Helicase C-terminal" evidence="10">
    <location>
        <begin position="358"/>
        <end position="516"/>
    </location>
</feature>
<feature type="domain" description="Helicase ATP-binding" evidence="9">
    <location>
        <begin position="129"/>
        <end position="322"/>
    </location>
</feature>
<organism evidence="11 12">
    <name type="scientific">Diatrype stigma</name>
    <dbReference type="NCBI Taxonomy" id="117547"/>
    <lineage>
        <taxon>Eukaryota</taxon>
        <taxon>Fungi</taxon>
        <taxon>Dikarya</taxon>
        <taxon>Ascomycota</taxon>
        <taxon>Pezizomycotina</taxon>
        <taxon>Sordariomycetes</taxon>
        <taxon>Xylariomycetidae</taxon>
        <taxon>Xylariales</taxon>
        <taxon>Diatrypaceae</taxon>
        <taxon>Diatrype</taxon>
    </lineage>
</organism>
<evidence type="ECO:0000256" key="8">
    <source>
        <dbReference type="SAM" id="MobiDB-lite"/>
    </source>
</evidence>
<keyword evidence="5 7" id="KW-0694">RNA-binding</keyword>
<evidence type="ECO:0000256" key="7">
    <source>
        <dbReference type="RuleBase" id="RU365068"/>
    </source>
</evidence>
<reference evidence="11 12" key="1">
    <citation type="submission" date="2024-02" db="EMBL/GenBank/DDBJ databases">
        <title>De novo assembly and annotation of 12 fungi associated with fruit tree decline syndrome in Ontario, Canada.</title>
        <authorList>
            <person name="Sulman M."/>
            <person name="Ellouze W."/>
            <person name="Ilyukhin E."/>
        </authorList>
    </citation>
    <scope>NUCLEOTIDE SEQUENCE [LARGE SCALE GENOMIC DNA]</scope>
    <source>
        <strain evidence="11 12">M11/M66-122</strain>
    </source>
</reference>
<dbReference type="InterPro" id="IPR014001">
    <property type="entry name" value="Helicase_ATP-bd"/>
</dbReference>
<dbReference type="InterPro" id="IPR001650">
    <property type="entry name" value="Helicase_C-like"/>
</dbReference>
<comment type="caution">
    <text evidence="11">The sequence shown here is derived from an EMBL/GenBank/DDBJ whole genome shotgun (WGS) entry which is preliminary data.</text>
</comment>
<dbReference type="CDD" id="cd18787">
    <property type="entry name" value="SF2_C_DEAD"/>
    <property type="match status" value="1"/>
</dbReference>
<accession>A0AAN9YQH9</accession>
<proteinExistence type="inferred from homology"/>
<evidence type="ECO:0000256" key="4">
    <source>
        <dbReference type="ARBA" id="ARBA00022840"/>
    </source>
</evidence>
<dbReference type="EMBL" id="JAKJXP020000065">
    <property type="protein sequence ID" value="KAK7750365.1"/>
    <property type="molecule type" value="Genomic_DNA"/>
</dbReference>
<dbReference type="GO" id="GO:0005524">
    <property type="term" value="F:ATP binding"/>
    <property type="evidence" value="ECO:0007669"/>
    <property type="project" value="UniProtKB-UniRule"/>
</dbReference>
<dbReference type="Pfam" id="PF00270">
    <property type="entry name" value="DEAD"/>
    <property type="match status" value="1"/>
</dbReference>
<dbReference type="AlphaFoldDB" id="A0AAN9YQH9"/>
<comment type="function">
    <text evidence="7">RNA helicase.</text>
</comment>
<evidence type="ECO:0000313" key="12">
    <source>
        <dbReference type="Proteomes" id="UP001320420"/>
    </source>
</evidence>
<dbReference type="SMART" id="SM00487">
    <property type="entry name" value="DEXDc"/>
    <property type="match status" value="1"/>
</dbReference>
<evidence type="ECO:0000256" key="1">
    <source>
        <dbReference type="ARBA" id="ARBA00022741"/>
    </source>
</evidence>
<comment type="domain">
    <text evidence="7">The Q motif is unique to and characteristic of the DEAD box family of RNA helicases and controls ATP binding and hydrolysis.</text>
</comment>
<protein>
    <recommendedName>
        <fullName evidence="7">ATP-dependent RNA helicase</fullName>
        <ecNumber evidence="7">3.6.4.13</ecNumber>
    </recommendedName>
</protein>
<dbReference type="Pfam" id="PF00271">
    <property type="entry name" value="Helicase_C"/>
    <property type="match status" value="1"/>
</dbReference>
<dbReference type="PROSITE" id="PS51192">
    <property type="entry name" value="HELICASE_ATP_BIND_1"/>
    <property type="match status" value="1"/>
</dbReference>
<name>A0AAN9YQH9_9PEZI</name>
<evidence type="ECO:0000256" key="3">
    <source>
        <dbReference type="ARBA" id="ARBA00022806"/>
    </source>
</evidence>
<evidence type="ECO:0000259" key="10">
    <source>
        <dbReference type="PROSITE" id="PS51194"/>
    </source>
</evidence>
<keyword evidence="12" id="KW-1185">Reference proteome</keyword>
<dbReference type="InterPro" id="IPR000629">
    <property type="entry name" value="RNA-helicase_DEAD-box_CS"/>
</dbReference>
<dbReference type="GO" id="GO:0003723">
    <property type="term" value="F:RNA binding"/>
    <property type="evidence" value="ECO:0007669"/>
    <property type="project" value="UniProtKB-UniRule"/>
</dbReference>
<keyword evidence="3 6" id="KW-0347">Helicase</keyword>
<dbReference type="EC" id="3.6.4.13" evidence="7"/>
<feature type="region of interest" description="Disordered" evidence="8">
    <location>
        <begin position="618"/>
        <end position="763"/>
    </location>
</feature>
<dbReference type="Proteomes" id="UP001320420">
    <property type="component" value="Unassembled WGS sequence"/>
</dbReference>
<evidence type="ECO:0000256" key="2">
    <source>
        <dbReference type="ARBA" id="ARBA00022801"/>
    </source>
</evidence>
<dbReference type="InterPro" id="IPR027417">
    <property type="entry name" value="P-loop_NTPase"/>
</dbReference>
<dbReference type="GO" id="GO:0016787">
    <property type="term" value="F:hydrolase activity"/>
    <property type="evidence" value="ECO:0007669"/>
    <property type="project" value="UniProtKB-KW"/>
</dbReference>
<gene>
    <name evidence="11" type="ORF">SLS62_007664</name>
</gene>
<evidence type="ECO:0000259" key="9">
    <source>
        <dbReference type="PROSITE" id="PS51192"/>
    </source>
</evidence>
<dbReference type="SMART" id="SM00490">
    <property type="entry name" value="HELICc"/>
    <property type="match status" value="1"/>
</dbReference>
<dbReference type="PROSITE" id="PS00039">
    <property type="entry name" value="DEAD_ATP_HELICASE"/>
    <property type="match status" value="1"/>
</dbReference>
<dbReference type="Gene3D" id="3.40.50.300">
    <property type="entry name" value="P-loop containing nucleotide triphosphate hydrolases"/>
    <property type="match status" value="2"/>
</dbReference>